<sequence length="115" mass="12826">MPDFRHVRLGKRLSAYILTLFAVEAAAMLGIIIQIAINTGAVAGDIGEIITVCGSMNGISQLMNVMYWVPTSVFELILMALSIYKAVQFWKETEGYSGFRLMNVLVRDQTVYFVL</sequence>
<evidence type="ECO:0000313" key="3">
    <source>
        <dbReference type="Proteomes" id="UP000308199"/>
    </source>
</evidence>
<feature type="transmembrane region" description="Helical" evidence="1">
    <location>
        <begin position="65"/>
        <end position="84"/>
    </location>
</feature>
<keyword evidence="3" id="KW-1185">Reference proteome</keyword>
<evidence type="ECO:0000313" key="2">
    <source>
        <dbReference type="EMBL" id="THH02954.1"/>
    </source>
</evidence>
<keyword evidence="1" id="KW-1133">Transmembrane helix</keyword>
<comment type="caution">
    <text evidence="2">The sequence shown here is derived from an EMBL/GenBank/DDBJ whole genome shotgun (WGS) entry which is preliminary data.</text>
</comment>
<evidence type="ECO:0000256" key="1">
    <source>
        <dbReference type="SAM" id="Phobius"/>
    </source>
</evidence>
<keyword evidence="1" id="KW-0472">Membrane</keyword>
<accession>A0A4S4KW22</accession>
<proteinExistence type="predicted"/>
<dbReference type="AlphaFoldDB" id="A0A4S4KW22"/>
<reference evidence="2 3" key="1">
    <citation type="submission" date="2019-02" db="EMBL/GenBank/DDBJ databases">
        <title>Genome sequencing of the rare red list fungi Phellinidium pouzarii.</title>
        <authorList>
            <person name="Buettner E."/>
            <person name="Kellner H."/>
        </authorList>
    </citation>
    <scope>NUCLEOTIDE SEQUENCE [LARGE SCALE GENOMIC DNA]</scope>
    <source>
        <strain evidence="2 3">DSM 108285</strain>
    </source>
</reference>
<organism evidence="2 3">
    <name type="scientific">Phellinidium pouzarii</name>
    <dbReference type="NCBI Taxonomy" id="167371"/>
    <lineage>
        <taxon>Eukaryota</taxon>
        <taxon>Fungi</taxon>
        <taxon>Dikarya</taxon>
        <taxon>Basidiomycota</taxon>
        <taxon>Agaricomycotina</taxon>
        <taxon>Agaricomycetes</taxon>
        <taxon>Hymenochaetales</taxon>
        <taxon>Hymenochaetaceae</taxon>
        <taxon>Phellinidium</taxon>
    </lineage>
</organism>
<protein>
    <submittedName>
        <fullName evidence="2">Uncharacterized protein</fullName>
    </submittedName>
</protein>
<feature type="transmembrane region" description="Helical" evidence="1">
    <location>
        <begin position="15"/>
        <end position="37"/>
    </location>
</feature>
<dbReference type="EMBL" id="SGPK01000530">
    <property type="protein sequence ID" value="THH02954.1"/>
    <property type="molecule type" value="Genomic_DNA"/>
</dbReference>
<dbReference type="Proteomes" id="UP000308199">
    <property type="component" value="Unassembled WGS sequence"/>
</dbReference>
<dbReference type="OrthoDB" id="3349377at2759"/>
<name>A0A4S4KW22_9AGAM</name>
<keyword evidence="1" id="KW-0812">Transmembrane</keyword>
<gene>
    <name evidence="2" type="ORF">EW145_g6658</name>
</gene>